<dbReference type="Proteomes" id="UP000291822">
    <property type="component" value="Unassembled WGS sequence"/>
</dbReference>
<evidence type="ECO:0000313" key="1">
    <source>
        <dbReference type="EMBL" id="TCI11870.1"/>
    </source>
</evidence>
<organism evidence="1 2">
    <name type="scientific">Dyella soli</name>
    <dbReference type="NCBI Taxonomy" id="522319"/>
    <lineage>
        <taxon>Bacteria</taxon>
        <taxon>Pseudomonadati</taxon>
        <taxon>Pseudomonadota</taxon>
        <taxon>Gammaproteobacteria</taxon>
        <taxon>Lysobacterales</taxon>
        <taxon>Rhodanobacteraceae</taxon>
        <taxon>Dyella</taxon>
    </lineage>
</organism>
<name>A0A4R0Z0V8_9GAMM</name>
<evidence type="ECO:0000313" key="2">
    <source>
        <dbReference type="Proteomes" id="UP000291822"/>
    </source>
</evidence>
<sequence>MDALPAPDEGDEIIREELASCPKKLLIDAVVWLMRAGTIATEACEHVQHMDCPHAEKFRHAVGVWKIHAHLGTETVKRALERMDASAAL</sequence>
<gene>
    <name evidence="1" type="ORF">EZM97_00405</name>
</gene>
<proteinExistence type="predicted"/>
<protein>
    <submittedName>
        <fullName evidence="1">Uncharacterized protein</fullName>
    </submittedName>
</protein>
<keyword evidence="2" id="KW-1185">Reference proteome</keyword>
<reference evidence="1 2" key="1">
    <citation type="submission" date="2019-02" db="EMBL/GenBank/DDBJ databases">
        <title>Dyella amyloliquefaciens sp. nov., isolated from forest soil.</title>
        <authorList>
            <person name="Gao Z.-H."/>
            <person name="Qiu L.-H."/>
        </authorList>
    </citation>
    <scope>NUCLEOTIDE SEQUENCE [LARGE SCALE GENOMIC DNA]</scope>
    <source>
        <strain evidence="1 2">KACC 12747</strain>
    </source>
</reference>
<dbReference type="EMBL" id="SJTG01000001">
    <property type="protein sequence ID" value="TCI11870.1"/>
    <property type="molecule type" value="Genomic_DNA"/>
</dbReference>
<dbReference type="AlphaFoldDB" id="A0A4R0Z0V8"/>
<accession>A0A4R0Z0V8</accession>
<comment type="caution">
    <text evidence="1">The sequence shown here is derived from an EMBL/GenBank/DDBJ whole genome shotgun (WGS) entry which is preliminary data.</text>
</comment>
<dbReference type="RefSeq" id="WP_131151350.1">
    <property type="nucleotide sequence ID" value="NZ_SJTG01000001.1"/>
</dbReference>